<dbReference type="EMBL" id="GIFC01000835">
    <property type="protein sequence ID" value="MXU82918.1"/>
    <property type="molecule type" value="Transcribed_RNA"/>
</dbReference>
<protein>
    <submittedName>
        <fullName evidence="1">Putative secreted protein</fullName>
    </submittedName>
</protein>
<reference evidence="1" key="1">
    <citation type="submission" date="2019-12" db="EMBL/GenBank/DDBJ databases">
        <title>An insight into the sialome of adult female Ixodes ricinus ticks feeding for 6 days.</title>
        <authorList>
            <person name="Perner J."/>
            <person name="Ribeiro J.M.C."/>
        </authorList>
    </citation>
    <scope>NUCLEOTIDE SEQUENCE</scope>
    <source>
        <strain evidence="1">Semi-engorged</strain>
        <tissue evidence="1">Salivary glands</tissue>
    </source>
</reference>
<organism evidence="1">
    <name type="scientific">Ixodes ricinus</name>
    <name type="common">Common tick</name>
    <name type="synonym">Acarus ricinus</name>
    <dbReference type="NCBI Taxonomy" id="34613"/>
    <lineage>
        <taxon>Eukaryota</taxon>
        <taxon>Metazoa</taxon>
        <taxon>Ecdysozoa</taxon>
        <taxon>Arthropoda</taxon>
        <taxon>Chelicerata</taxon>
        <taxon>Arachnida</taxon>
        <taxon>Acari</taxon>
        <taxon>Parasitiformes</taxon>
        <taxon>Ixodida</taxon>
        <taxon>Ixodoidea</taxon>
        <taxon>Ixodidae</taxon>
        <taxon>Ixodinae</taxon>
        <taxon>Ixodes</taxon>
    </lineage>
</organism>
<proteinExistence type="predicted"/>
<sequence>MYWFWRARRCLASSACSFSRSASVLHTSMDPCAERQPCLKRQMCRYWSWSPMTTCQLPMSSQSGALLCSSWQ</sequence>
<accession>A0A6B0TUI4</accession>
<name>A0A6B0TUI4_IXORI</name>
<evidence type="ECO:0000313" key="1">
    <source>
        <dbReference type="EMBL" id="MXU82918.1"/>
    </source>
</evidence>
<dbReference type="AlphaFoldDB" id="A0A6B0TUI4"/>